<evidence type="ECO:0000313" key="1">
    <source>
        <dbReference type="EMBL" id="KAH7857765.1"/>
    </source>
</evidence>
<organism evidence="1 2">
    <name type="scientific">Vaccinium darrowii</name>
    <dbReference type="NCBI Taxonomy" id="229202"/>
    <lineage>
        <taxon>Eukaryota</taxon>
        <taxon>Viridiplantae</taxon>
        <taxon>Streptophyta</taxon>
        <taxon>Embryophyta</taxon>
        <taxon>Tracheophyta</taxon>
        <taxon>Spermatophyta</taxon>
        <taxon>Magnoliopsida</taxon>
        <taxon>eudicotyledons</taxon>
        <taxon>Gunneridae</taxon>
        <taxon>Pentapetalae</taxon>
        <taxon>asterids</taxon>
        <taxon>Ericales</taxon>
        <taxon>Ericaceae</taxon>
        <taxon>Vaccinioideae</taxon>
        <taxon>Vaccinieae</taxon>
        <taxon>Vaccinium</taxon>
    </lineage>
</organism>
<dbReference type="Proteomes" id="UP000828048">
    <property type="component" value="Chromosome 3"/>
</dbReference>
<keyword evidence="2" id="KW-1185">Reference proteome</keyword>
<comment type="caution">
    <text evidence="1">The sequence shown here is derived from an EMBL/GenBank/DDBJ whole genome shotgun (WGS) entry which is preliminary data.</text>
</comment>
<name>A0ACB7YVY7_9ERIC</name>
<proteinExistence type="predicted"/>
<accession>A0ACB7YVY7</accession>
<sequence length="490" mass="56108">MENPPQNQRYEKQQLDDKQLELLRRHLLSPLSPSPPPEFLQVMQQEWERERELEKFERIENDGMNLEDFELYSLDGISLEDLAKDLDGGTSRNTSRGGLAESNVDINIVSGQASSKKRSTSFSGKRGIKIENSCLTELTSENEGEILDRTFRASLRGIMTLIKELNLRTCHKEVLKKTPFWGMFEAIIENRLSPMQCRKRDKMIIEIINTYDPVTRKFQLGRESMELTRADMVSIFGISCGNESVSLKYGCKEEVKLVARREISESRLTSTSLKQLLKKYLGSDEKDDIEDVARLLCLYLCHTFLFPTGTTVKWVYLKRVEDLDRLRGYDWNGAIINELMSSIRKHHHEPRKVTGCVMALLYWLCEHTNLSKADHPKHPLGIVKWNIPLVVSKFKEIRLKDLMPSQVVSRQANVARTADDEVPVVQDSVSLGDVPNIVVSNTYGKLRPLRKYVEVSRVRPALLTAEIGRSFGLSENVDVFCGNGWRVESE</sequence>
<reference evidence="1 2" key="1">
    <citation type="journal article" date="2021" name="Hortic Res">
        <title>High-quality reference genome and annotation aids understanding of berry development for evergreen blueberry (Vaccinium darrowii).</title>
        <authorList>
            <person name="Yu J."/>
            <person name="Hulse-Kemp A.M."/>
            <person name="Babiker E."/>
            <person name="Staton M."/>
        </authorList>
    </citation>
    <scope>NUCLEOTIDE SEQUENCE [LARGE SCALE GENOMIC DNA]</scope>
    <source>
        <strain evidence="2">cv. NJ 8807/NJ 8810</strain>
        <tissue evidence="1">Young leaf</tissue>
    </source>
</reference>
<evidence type="ECO:0000313" key="2">
    <source>
        <dbReference type="Proteomes" id="UP000828048"/>
    </source>
</evidence>
<protein>
    <submittedName>
        <fullName evidence="1">Uncharacterized protein</fullName>
    </submittedName>
</protein>
<gene>
    <name evidence="1" type="ORF">Vadar_016286</name>
</gene>
<dbReference type="EMBL" id="CM037153">
    <property type="protein sequence ID" value="KAH7857765.1"/>
    <property type="molecule type" value="Genomic_DNA"/>
</dbReference>